<reference evidence="2 3" key="1">
    <citation type="journal article" date="2021" name="Elife">
        <title>Chloroplast acquisition without the gene transfer in kleptoplastic sea slugs, Plakobranchus ocellatus.</title>
        <authorList>
            <person name="Maeda T."/>
            <person name="Takahashi S."/>
            <person name="Yoshida T."/>
            <person name="Shimamura S."/>
            <person name="Takaki Y."/>
            <person name="Nagai Y."/>
            <person name="Toyoda A."/>
            <person name="Suzuki Y."/>
            <person name="Arimoto A."/>
            <person name="Ishii H."/>
            <person name="Satoh N."/>
            <person name="Nishiyama T."/>
            <person name="Hasebe M."/>
            <person name="Maruyama T."/>
            <person name="Minagawa J."/>
            <person name="Obokata J."/>
            <person name="Shigenobu S."/>
        </authorList>
    </citation>
    <scope>NUCLEOTIDE SEQUENCE [LARGE SCALE GENOMIC DNA]</scope>
</reference>
<accession>A0AAV3YWQ7</accession>
<feature type="region of interest" description="Disordered" evidence="1">
    <location>
        <begin position="136"/>
        <end position="156"/>
    </location>
</feature>
<keyword evidence="3" id="KW-1185">Reference proteome</keyword>
<feature type="compositionally biased region" description="Polar residues" evidence="1">
    <location>
        <begin position="140"/>
        <end position="156"/>
    </location>
</feature>
<sequence length="156" mass="18121">MRSTQTTAAGVPTKQEQGILMKIAYNLLFLMRFGLYSKLSPHMSYSKNGTQNTNESFHNLIWTRCPNTVFVSKKHLEIAVDDATIVFNDSERRRLSIFQKLGLSISPYNEHWVQSKDKRRVKRAYIRTADTIKKRRKMAQETSKQWDSSSYEPGNV</sequence>
<dbReference type="EMBL" id="BLXT01001599">
    <property type="protein sequence ID" value="GFN86786.1"/>
    <property type="molecule type" value="Genomic_DNA"/>
</dbReference>
<gene>
    <name evidence="2" type="ORF">PoB_001329200</name>
</gene>
<dbReference type="Proteomes" id="UP000735302">
    <property type="component" value="Unassembled WGS sequence"/>
</dbReference>
<organism evidence="2 3">
    <name type="scientific">Plakobranchus ocellatus</name>
    <dbReference type="NCBI Taxonomy" id="259542"/>
    <lineage>
        <taxon>Eukaryota</taxon>
        <taxon>Metazoa</taxon>
        <taxon>Spiralia</taxon>
        <taxon>Lophotrochozoa</taxon>
        <taxon>Mollusca</taxon>
        <taxon>Gastropoda</taxon>
        <taxon>Heterobranchia</taxon>
        <taxon>Euthyneura</taxon>
        <taxon>Panpulmonata</taxon>
        <taxon>Sacoglossa</taxon>
        <taxon>Placobranchoidea</taxon>
        <taxon>Plakobranchidae</taxon>
        <taxon>Plakobranchus</taxon>
    </lineage>
</organism>
<proteinExistence type="predicted"/>
<comment type="caution">
    <text evidence="2">The sequence shown here is derived from an EMBL/GenBank/DDBJ whole genome shotgun (WGS) entry which is preliminary data.</text>
</comment>
<evidence type="ECO:0000256" key="1">
    <source>
        <dbReference type="SAM" id="MobiDB-lite"/>
    </source>
</evidence>
<protein>
    <submittedName>
        <fullName evidence="2">Uncharacterized protein</fullName>
    </submittedName>
</protein>
<name>A0AAV3YWQ7_9GAST</name>
<evidence type="ECO:0000313" key="2">
    <source>
        <dbReference type="EMBL" id="GFN86786.1"/>
    </source>
</evidence>
<evidence type="ECO:0000313" key="3">
    <source>
        <dbReference type="Proteomes" id="UP000735302"/>
    </source>
</evidence>
<dbReference type="AlphaFoldDB" id="A0AAV3YWQ7"/>